<comment type="similarity">
    <text evidence="8">Belongs to the binding-protein-dependent transport system permease family. LivHM subfamily.</text>
</comment>
<evidence type="ECO:0000256" key="6">
    <source>
        <dbReference type="ARBA" id="ARBA00022989"/>
    </source>
</evidence>
<evidence type="ECO:0000256" key="1">
    <source>
        <dbReference type="ARBA" id="ARBA00004651"/>
    </source>
</evidence>
<keyword evidence="7 9" id="KW-0472">Membrane</keyword>
<evidence type="ECO:0000256" key="3">
    <source>
        <dbReference type="ARBA" id="ARBA00022475"/>
    </source>
</evidence>
<feature type="transmembrane region" description="Helical" evidence="9">
    <location>
        <begin position="241"/>
        <end position="270"/>
    </location>
</feature>
<keyword evidence="3" id="KW-1003">Cell membrane</keyword>
<organism evidence="10 11">
    <name type="scientific">Pseudaquabacterium terrae</name>
    <dbReference type="NCBI Taxonomy" id="2732868"/>
    <lineage>
        <taxon>Bacteria</taxon>
        <taxon>Pseudomonadati</taxon>
        <taxon>Pseudomonadota</taxon>
        <taxon>Betaproteobacteria</taxon>
        <taxon>Burkholderiales</taxon>
        <taxon>Sphaerotilaceae</taxon>
        <taxon>Pseudaquabacterium</taxon>
    </lineage>
</organism>
<comment type="subcellular location">
    <subcellularLocation>
        <location evidence="1">Cell membrane</location>
        <topology evidence="1">Multi-pass membrane protein</topology>
    </subcellularLocation>
</comment>
<dbReference type="InterPro" id="IPR001851">
    <property type="entry name" value="ABC_transp_permease"/>
</dbReference>
<evidence type="ECO:0000256" key="4">
    <source>
        <dbReference type="ARBA" id="ARBA00022692"/>
    </source>
</evidence>
<evidence type="ECO:0000256" key="5">
    <source>
        <dbReference type="ARBA" id="ARBA00022970"/>
    </source>
</evidence>
<evidence type="ECO:0000313" key="11">
    <source>
        <dbReference type="Proteomes" id="UP000737171"/>
    </source>
</evidence>
<protein>
    <submittedName>
        <fullName evidence="10">Branched-chain amino acid ABC transporter permease</fullName>
    </submittedName>
</protein>
<evidence type="ECO:0000256" key="9">
    <source>
        <dbReference type="SAM" id="Phobius"/>
    </source>
</evidence>
<accession>A0ABX2EQ79</accession>
<feature type="transmembrane region" description="Helical" evidence="9">
    <location>
        <begin position="75"/>
        <end position="95"/>
    </location>
</feature>
<name>A0ABX2EQ79_9BURK</name>
<evidence type="ECO:0000256" key="7">
    <source>
        <dbReference type="ARBA" id="ARBA00023136"/>
    </source>
</evidence>
<dbReference type="EMBL" id="JABRWJ010000009">
    <property type="protein sequence ID" value="NRF70862.1"/>
    <property type="molecule type" value="Genomic_DNA"/>
</dbReference>
<dbReference type="CDD" id="cd06582">
    <property type="entry name" value="TM_PBP1_LivH_like"/>
    <property type="match status" value="1"/>
</dbReference>
<gene>
    <name evidence="10" type="ORF">HLB44_28040</name>
</gene>
<comment type="caution">
    <text evidence="10">The sequence shown here is derived from an EMBL/GenBank/DDBJ whole genome shotgun (WGS) entry which is preliminary data.</text>
</comment>
<feature type="transmembrane region" description="Helical" evidence="9">
    <location>
        <begin position="207"/>
        <end position="229"/>
    </location>
</feature>
<dbReference type="InterPro" id="IPR052157">
    <property type="entry name" value="BCAA_transport_permease"/>
</dbReference>
<keyword evidence="2" id="KW-0813">Transport</keyword>
<keyword evidence="4 9" id="KW-0812">Transmembrane</keyword>
<dbReference type="Pfam" id="PF02653">
    <property type="entry name" value="BPD_transp_2"/>
    <property type="match status" value="1"/>
</dbReference>
<keyword evidence="6 9" id="KW-1133">Transmembrane helix</keyword>
<evidence type="ECO:0000313" key="10">
    <source>
        <dbReference type="EMBL" id="NRF70862.1"/>
    </source>
</evidence>
<keyword evidence="5" id="KW-0029">Amino-acid transport</keyword>
<feature type="transmembrane region" description="Helical" evidence="9">
    <location>
        <begin position="156"/>
        <end position="175"/>
    </location>
</feature>
<sequence>MLQLLPHLLNGLSLGLLFALIALGFMLIVGVMETINLAHGSLFALGMYAALFVMAPQLGWFPQLQQWYMALSVELRYLLALALAPVFVGLFGLLLELCLRRTYGRDPLYGLLLTFGAALVIEELIRLTWGATEKQLPLPQALNGAVLIGDLIYARYRFFATGFALLMIVLLWLFLEYTPYGAIIKAGAHDSEMVRALGINLSRLRMVVFAIGVGLAALAGVVMAPIWGIRPQVGVDAVVPAFLIIVLGGVGSLWGAVIAGLMVGLVVGLTGAYASEWSLMSMYLLFIAIVTWRSRGLFGKKSVLDT</sequence>
<evidence type="ECO:0000256" key="8">
    <source>
        <dbReference type="ARBA" id="ARBA00037998"/>
    </source>
</evidence>
<keyword evidence="11" id="KW-1185">Reference proteome</keyword>
<dbReference type="PANTHER" id="PTHR11795:SF442">
    <property type="entry name" value="ABC TRANSPORTER ATP-BINDING PROTEIN"/>
    <property type="match status" value="1"/>
</dbReference>
<proteinExistence type="inferred from homology"/>
<feature type="transmembrane region" description="Helical" evidence="9">
    <location>
        <begin position="37"/>
        <end position="55"/>
    </location>
</feature>
<dbReference type="Proteomes" id="UP000737171">
    <property type="component" value="Unassembled WGS sequence"/>
</dbReference>
<dbReference type="PANTHER" id="PTHR11795">
    <property type="entry name" value="BRANCHED-CHAIN AMINO ACID TRANSPORT SYSTEM PERMEASE PROTEIN LIVH"/>
    <property type="match status" value="1"/>
</dbReference>
<feature type="transmembrane region" description="Helical" evidence="9">
    <location>
        <begin position="277"/>
        <end position="294"/>
    </location>
</feature>
<feature type="transmembrane region" description="Helical" evidence="9">
    <location>
        <begin position="12"/>
        <end position="30"/>
    </location>
</feature>
<feature type="transmembrane region" description="Helical" evidence="9">
    <location>
        <begin position="107"/>
        <end position="129"/>
    </location>
</feature>
<reference evidence="10 11" key="1">
    <citation type="submission" date="2020-05" db="EMBL/GenBank/DDBJ databases">
        <title>Aquincola sp. isolate from soil.</title>
        <authorList>
            <person name="Han J."/>
            <person name="Kim D.-U."/>
        </authorList>
    </citation>
    <scope>NUCLEOTIDE SEQUENCE [LARGE SCALE GENOMIC DNA]</scope>
    <source>
        <strain evidence="10 11">S2</strain>
    </source>
</reference>
<evidence type="ECO:0000256" key="2">
    <source>
        <dbReference type="ARBA" id="ARBA00022448"/>
    </source>
</evidence>